<evidence type="ECO:0000256" key="1">
    <source>
        <dbReference type="ARBA" id="ARBA00023015"/>
    </source>
</evidence>
<dbReference type="Gene3D" id="1.10.10.10">
    <property type="entry name" value="Winged helix-like DNA-binding domain superfamily/Winged helix DNA-binding domain"/>
    <property type="match status" value="1"/>
</dbReference>
<evidence type="ECO:0000313" key="6">
    <source>
        <dbReference type="Proteomes" id="UP000782610"/>
    </source>
</evidence>
<evidence type="ECO:0000313" key="5">
    <source>
        <dbReference type="EMBL" id="MBI4920702.1"/>
    </source>
</evidence>
<keyword evidence="1" id="KW-0805">Transcription regulation</keyword>
<dbReference type="PROSITE" id="PS50995">
    <property type="entry name" value="HTH_MARR_2"/>
    <property type="match status" value="1"/>
</dbReference>
<sequence>MASEFKKEGSIGYLVHEVARLLRRRFEEEARIHGLTLPQWRAMAEISRNAGISQVGLAGSIDTDPMTMSGILDRLEKRGLIERYTDPNDSRAKLARMTASGEALIATARNVGRGLYEHVLEGLSPAERDQITEGLTRIRDNLSRMNADQKEAV</sequence>
<keyword evidence="3" id="KW-0804">Transcription</keyword>
<evidence type="ECO:0000256" key="3">
    <source>
        <dbReference type="ARBA" id="ARBA00023163"/>
    </source>
</evidence>
<dbReference type="GO" id="GO:0003700">
    <property type="term" value="F:DNA-binding transcription factor activity"/>
    <property type="evidence" value="ECO:0007669"/>
    <property type="project" value="InterPro"/>
</dbReference>
<comment type="caution">
    <text evidence="5">The sequence shown here is derived from an EMBL/GenBank/DDBJ whole genome shotgun (WGS) entry which is preliminary data.</text>
</comment>
<dbReference type="PRINTS" id="PR00598">
    <property type="entry name" value="HTHMARR"/>
</dbReference>
<name>A0A933L010_9HYPH</name>
<evidence type="ECO:0000259" key="4">
    <source>
        <dbReference type="PROSITE" id="PS50995"/>
    </source>
</evidence>
<organism evidence="5 6">
    <name type="scientific">Devosia nanyangense</name>
    <dbReference type="NCBI Taxonomy" id="1228055"/>
    <lineage>
        <taxon>Bacteria</taxon>
        <taxon>Pseudomonadati</taxon>
        <taxon>Pseudomonadota</taxon>
        <taxon>Alphaproteobacteria</taxon>
        <taxon>Hyphomicrobiales</taxon>
        <taxon>Devosiaceae</taxon>
        <taxon>Devosia</taxon>
    </lineage>
</organism>
<dbReference type="InterPro" id="IPR000835">
    <property type="entry name" value="HTH_MarR-typ"/>
</dbReference>
<dbReference type="EMBL" id="JACRAF010000009">
    <property type="protein sequence ID" value="MBI4920702.1"/>
    <property type="molecule type" value="Genomic_DNA"/>
</dbReference>
<dbReference type="PANTHER" id="PTHR33164:SF64">
    <property type="entry name" value="TRANSCRIPTIONAL REGULATOR SLYA"/>
    <property type="match status" value="1"/>
</dbReference>
<dbReference type="SUPFAM" id="SSF46785">
    <property type="entry name" value="Winged helix' DNA-binding domain"/>
    <property type="match status" value="1"/>
</dbReference>
<dbReference type="GO" id="GO:0003677">
    <property type="term" value="F:DNA binding"/>
    <property type="evidence" value="ECO:0007669"/>
    <property type="project" value="UniProtKB-KW"/>
</dbReference>
<proteinExistence type="predicted"/>
<dbReference type="Pfam" id="PF01047">
    <property type="entry name" value="MarR"/>
    <property type="match status" value="1"/>
</dbReference>
<dbReference type="Proteomes" id="UP000782610">
    <property type="component" value="Unassembled WGS sequence"/>
</dbReference>
<feature type="domain" description="HTH marR-type" evidence="4">
    <location>
        <begin position="8"/>
        <end position="140"/>
    </location>
</feature>
<keyword evidence="2" id="KW-0238">DNA-binding</keyword>
<dbReference type="PANTHER" id="PTHR33164">
    <property type="entry name" value="TRANSCRIPTIONAL REGULATOR, MARR FAMILY"/>
    <property type="match status" value="1"/>
</dbReference>
<dbReference type="AlphaFoldDB" id="A0A933L010"/>
<protein>
    <submittedName>
        <fullName evidence="5">MarR family transcriptional regulator</fullName>
    </submittedName>
</protein>
<gene>
    <name evidence="5" type="ORF">HY834_03050</name>
</gene>
<reference evidence="5" key="1">
    <citation type="submission" date="2020-07" db="EMBL/GenBank/DDBJ databases">
        <title>Huge and variable diversity of episymbiotic CPR bacteria and DPANN archaea in groundwater ecosystems.</title>
        <authorList>
            <person name="He C.Y."/>
            <person name="Keren R."/>
            <person name="Whittaker M."/>
            <person name="Farag I.F."/>
            <person name="Doudna J."/>
            <person name="Cate J.H.D."/>
            <person name="Banfield J.F."/>
        </authorList>
    </citation>
    <scope>NUCLEOTIDE SEQUENCE</scope>
    <source>
        <strain evidence="5">NC_groundwater_1586_Pr3_B-0.1um_66_15</strain>
    </source>
</reference>
<dbReference type="InterPro" id="IPR036390">
    <property type="entry name" value="WH_DNA-bd_sf"/>
</dbReference>
<dbReference type="GO" id="GO:0006950">
    <property type="term" value="P:response to stress"/>
    <property type="evidence" value="ECO:0007669"/>
    <property type="project" value="TreeGrafter"/>
</dbReference>
<dbReference type="SMART" id="SM00347">
    <property type="entry name" value="HTH_MARR"/>
    <property type="match status" value="1"/>
</dbReference>
<accession>A0A933L010</accession>
<dbReference type="InterPro" id="IPR036388">
    <property type="entry name" value="WH-like_DNA-bd_sf"/>
</dbReference>
<evidence type="ECO:0000256" key="2">
    <source>
        <dbReference type="ARBA" id="ARBA00023125"/>
    </source>
</evidence>
<dbReference type="InterPro" id="IPR039422">
    <property type="entry name" value="MarR/SlyA-like"/>
</dbReference>